<proteinExistence type="predicted"/>
<evidence type="ECO:0000313" key="1">
    <source>
        <dbReference type="EMBL" id="SVA31186.1"/>
    </source>
</evidence>
<gene>
    <name evidence="1" type="ORF">METZ01_LOCUS84040</name>
</gene>
<name>A0A381USR9_9ZZZZ</name>
<accession>A0A381USR9</accession>
<dbReference type="AlphaFoldDB" id="A0A381USR9"/>
<organism evidence="1">
    <name type="scientific">marine metagenome</name>
    <dbReference type="NCBI Taxonomy" id="408172"/>
    <lineage>
        <taxon>unclassified sequences</taxon>
        <taxon>metagenomes</taxon>
        <taxon>ecological metagenomes</taxon>
    </lineage>
</organism>
<sequence length="24" mass="2721">MKDSNNLLFVNKSIVSKEKAEKVV</sequence>
<reference evidence="1" key="1">
    <citation type="submission" date="2018-05" db="EMBL/GenBank/DDBJ databases">
        <authorList>
            <person name="Lanie J.A."/>
            <person name="Ng W.-L."/>
            <person name="Kazmierczak K.M."/>
            <person name="Andrzejewski T.M."/>
            <person name="Davidsen T.M."/>
            <person name="Wayne K.J."/>
            <person name="Tettelin H."/>
            <person name="Glass J.I."/>
            <person name="Rusch D."/>
            <person name="Podicherti R."/>
            <person name="Tsui H.-C.T."/>
            <person name="Winkler M.E."/>
        </authorList>
    </citation>
    <scope>NUCLEOTIDE SEQUENCE</scope>
</reference>
<protein>
    <submittedName>
        <fullName evidence="1">Uncharacterized protein</fullName>
    </submittedName>
</protein>
<dbReference type="EMBL" id="UINC01007059">
    <property type="protein sequence ID" value="SVA31186.1"/>
    <property type="molecule type" value="Genomic_DNA"/>
</dbReference>